<protein>
    <recommendedName>
        <fullName evidence="3">Resolvase helix-turn-helix domain protein</fullName>
    </recommendedName>
</protein>
<proteinExistence type="predicted"/>
<evidence type="ECO:0000313" key="2">
    <source>
        <dbReference type="Proteomes" id="UP000034665"/>
    </source>
</evidence>
<dbReference type="AlphaFoldDB" id="A0A0G0NIZ5"/>
<comment type="caution">
    <text evidence="1">The sequence shown here is derived from an EMBL/GenBank/DDBJ whole genome shotgun (WGS) entry which is preliminary data.</text>
</comment>
<name>A0A0G0NIZ5_9BACT</name>
<evidence type="ECO:0008006" key="3">
    <source>
        <dbReference type="Google" id="ProtNLM"/>
    </source>
</evidence>
<sequence length="234" mass="27102">MRTDKQKAFALRLSGKSYRDISATLHIPKSTLSSWFSNVQLSEDVRNKINEKGRKKSIQLLLERNKKQTELAAKRNYKIRKESSEEIRDISSENLLLIGVALYWAEGHKKMLVRNGQEVTSHPVSLTNSDPVLVKVFLRFIREICNVDEDRIKASVRMFDHQNEQHVSDYWRGVTGIKKENFCKTYTGISKSSQGKRPYNRLPYGTIQIRVSDTKLFHRIIGLIEGLKKKCSYV</sequence>
<accession>A0A0G0NIZ5</accession>
<dbReference type="Proteomes" id="UP000034665">
    <property type="component" value="Unassembled WGS sequence"/>
</dbReference>
<evidence type="ECO:0000313" key="1">
    <source>
        <dbReference type="EMBL" id="KKR12791.1"/>
    </source>
</evidence>
<reference evidence="1 2" key="1">
    <citation type="journal article" date="2015" name="Nature">
        <title>rRNA introns, odd ribosomes, and small enigmatic genomes across a large radiation of phyla.</title>
        <authorList>
            <person name="Brown C.T."/>
            <person name="Hug L.A."/>
            <person name="Thomas B.C."/>
            <person name="Sharon I."/>
            <person name="Castelle C.J."/>
            <person name="Singh A."/>
            <person name="Wilkins M.J."/>
            <person name="Williams K.H."/>
            <person name="Banfield J.F."/>
        </authorList>
    </citation>
    <scope>NUCLEOTIDE SEQUENCE [LARGE SCALE GENOMIC DNA]</scope>
</reference>
<dbReference type="STRING" id="1619013.UT41_C0001G0335"/>
<gene>
    <name evidence="1" type="ORF">UT41_C0001G0335</name>
</gene>
<organism evidence="1 2">
    <name type="scientific">Candidatus Wolfebacteria bacterium GW2011_GWC2_39_22</name>
    <dbReference type="NCBI Taxonomy" id="1619013"/>
    <lineage>
        <taxon>Bacteria</taxon>
        <taxon>Candidatus Wolfeibacteriota</taxon>
    </lineage>
</organism>
<dbReference type="EMBL" id="LBWR01000001">
    <property type="protein sequence ID" value="KKR12791.1"/>
    <property type="molecule type" value="Genomic_DNA"/>
</dbReference>